<dbReference type="Pfam" id="PF11003">
    <property type="entry name" value="DUF2842"/>
    <property type="match status" value="1"/>
</dbReference>
<evidence type="ECO:0000313" key="3">
    <source>
        <dbReference type="Proteomes" id="UP000285523"/>
    </source>
</evidence>
<feature type="transmembrane region" description="Helical" evidence="1">
    <location>
        <begin position="12"/>
        <end position="31"/>
    </location>
</feature>
<keyword evidence="1" id="KW-0472">Membrane</keyword>
<dbReference type="InterPro" id="IPR021265">
    <property type="entry name" value="DUF2842"/>
</dbReference>
<name>A0A418V250_RHOPL</name>
<feature type="transmembrane region" description="Helical" evidence="1">
    <location>
        <begin position="43"/>
        <end position="63"/>
    </location>
</feature>
<dbReference type="Proteomes" id="UP000285523">
    <property type="component" value="Unassembled WGS sequence"/>
</dbReference>
<evidence type="ECO:0000256" key="1">
    <source>
        <dbReference type="SAM" id="Phobius"/>
    </source>
</evidence>
<dbReference type="AlphaFoldDB" id="A0A418V250"/>
<dbReference type="RefSeq" id="WP_119858143.1">
    <property type="nucleotide sequence ID" value="NZ_QYYD01000020.1"/>
</dbReference>
<reference evidence="2 3" key="1">
    <citation type="submission" date="2018-09" db="EMBL/GenBank/DDBJ databases">
        <title>Draft genome sequence of Rhodopseudomonas palustris 2.1.18.</title>
        <authorList>
            <person name="Robertson S.L."/>
            <person name="Meyer T.E."/>
            <person name="Kyndt J.A."/>
        </authorList>
    </citation>
    <scope>NUCLEOTIDE SEQUENCE [LARGE SCALE GENOMIC DNA]</scope>
    <source>
        <strain evidence="2 3">2.1.18</strain>
    </source>
</reference>
<gene>
    <name evidence="2" type="ORF">D4Q52_18760</name>
</gene>
<dbReference type="EMBL" id="QYYD01000020">
    <property type="protein sequence ID" value="RJF70017.1"/>
    <property type="molecule type" value="Genomic_DNA"/>
</dbReference>
<accession>A0A418V250</accession>
<keyword evidence="1" id="KW-0812">Transmembrane</keyword>
<comment type="caution">
    <text evidence="2">The sequence shown here is derived from an EMBL/GenBank/DDBJ whole genome shotgun (WGS) entry which is preliminary data.</text>
</comment>
<dbReference type="OrthoDB" id="7510023at2"/>
<protein>
    <submittedName>
        <fullName evidence="2">DUF2842 domain-containing protein</fullName>
    </submittedName>
</protein>
<keyword evidence="1" id="KW-1133">Transmembrane helix</keyword>
<proteinExistence type="predicted"/>
<organism evidence="2 3">
    <name type="scientific">Rhodopseudomonas palustris</name>
    <dbReference type="NCBI Taxonomy" id="1076"/>
    <lineage>
        <taxon>Bacteria</taxon>
        <taxon>Pseudomonadati</taxon>
        <taxon>Pseudomonadota</taxon>
        <taxon>Alphaproteobacteria</taxon>
        <taxon>Hyphomicrobiales</taxon>
        <taxon>Nitrobacteraceae</taxon>
        <taxon>Rhodopseudomonas</taxon>
    </lineage>
</organism>
<evidence type="ECO:0000313" key="2">
    <source>
        <dbReference type="EMBL" id="RJF70017.1"/>
    </source>
</evidence>
<sequence length="69" mass="7642">MHIRTRKLIGTIVLLVIAIVWSLTAMAIAQAPVIADSKWLQAIYYVVAGLGWVLPAMPVVTWMSRPDPQ</sequence>